<evidence type="ECO:0008006" key="3">
    <source>
        <dbReference type="Google" id="ProtNLM"/>
    </source>
</evidence>
<comment type="caution">
    <text evidence="1">The sequence shown here is derived from an EMBL/GenBank/DDBJ whole genome shotgun (WGS) entry which is preliminary data.</text>
</comment>
<sequence>MRLLAAIASGIKHRAKKVLRLARTAGIEAIHCLRHCSNYCWEQNQQRWL</sequence>
<organism evidence="1 2">
    <name type="scientific">Nostoc flagelliforme FACHB-838</name>
    <dbReference type="NCBI Taxonomy" id="2692904"/>
    <lineage>
        <taxon>Bacteria</taxon>
        <taxon>Bacillati</taxon>
        <taxon>Cyanobacteriota</taxon>
        <taxon>Cyanophyceae</taxon>
        <taxon>Nostocales</taxon>
        <taxon>Nostocaceae</taxon>
        <taxon>Nostoc</taxon>
    </lineage>
</organism>
<evidence type="ECO:0000313" key="2">
    <source>
        <dbReference type="Proteomes" id="UP000623440"/>
    </source>
</evidence>
<name>A0ABR8E4K4_9NOSO</name>
<keyword evidence="2" id="KW-1185">Reference proteome</keyword>
<evidence type="ECO:0000313" key="1">
    <source>
        <dbReference type="EMBL" id="MBD2536494.1"/>
    </source>
</evidence>
<proteinExistence type="predicted"/>
<accession>A0ABR8E4K4</accession>
<gene>
    <name evidence="1" type="ORF">H6G97_47360</name>
</gene>
<dbReference type="Proteomes" id="UP000623440">
    <property type="component" value="Unassembled WGS sequence"/>
</dbReference>
<dbReference type="EMBL" id="JACJSI010000471">
    <property type="protein sequence ID" value="MBD2536494.1"/>
    <property type="molecule type" value="Genomic_DNA"/>
</dbReference>
<protein>
    <recommendedName>
        <fullName evidence="3">Transposase</fullName>
    </recommendedName>
</protein>
<dbReference type="RefSeq" id="WP_190947206.1">
    <property type="nucleotide sequence ID" value="NZ_JACJSI010000471.1"/>
</dbReference>
<reference evidence="1 2" key="1">
    <citation type="journal article" date="2020" name="ISME J.">
        <title>Comparative genomics reveals insights into cyanobacterial evolution and habitat adaptation.</title>
        <authorList>
            <person name="Chen M.Y."/>
            <person name="Teng W.K."/>
            <person name="Zhao L."/>
            <person name="Hu C.X."/>
            <person name="Zhou Y.K."/>
            <person name="Han B.P."/>
            <person name="Song L.R."/>
            <person name="Shu W.S."/>
        </authorList>
    </citation>
    <scope>NUCLEOTIDE SEQUENCE [LARGE SCALE GENOMIC DNA]</scope>
    <source>
        <strain evidence="1 2">FACHB-838</strain>
    </source>
</reference>